<dbReference type="eggNOG" id="COG0451">
    <property type="taxonomic scope" value="Bacteria"/>
</dbReference>
<gene>
    <name evidence="4" type="ORF">GMO_27160</name>
</gene>
<sequence length="302" mass="32776">MRILLTGVAGFVGQHLKARLAARRPDDVILEDPMDIRDRAAVERFVRDEKPEACIHLAAVSSVERARADTSGAWTVNLDGTLILAETFEKYARNARFLYVSTAEIYGSSFRTGEPLDEKAVISPVNPYAASKAAADMAIGTLSAEGLHALRLRSFSITGTGEDRHAIVSYLAAQVARIEAKMQPPVVTVRDPSDGFDIMDVRDACDAYIDALEPVETLPDGAVLNVCTGRTRTVRSILHDLMAEAGVSASIESDPSVPCPSGLASMQGNPDATMRALGWRPKVDWKETVAAALNDWRLRIRD</sequence>
<dbReference type="STRING" id="1088869.GMO_27160"/>
<protein>
    <submittedName>
        <fullName evidence="4">Putative oxidoreductase</fullName>
    </submittedName>
</protein>
<evidence type="ECO:0000256" key="1">
    <source>
        <dbReference type="ARBA" id="ARBA00005125"/>
    </source>
</evidence>
<proteinExistence type="inferred from homology"/>
<name>G6XMJ8_9PROT</name>
<reference evidence="4 5" key="1">
    <citation type="submission" date="2011-10" db="EMBL/GenBank/DDBJ databases">
        <title>Genome sequence of Gluconobacter morbifer G707, isolated from Drosophila gut.</title>
        <authorList>
            <person name="Lee W.-J."/>
            <person name="Kim E.-K."/>
        </authorList>
    </citation>
    <scope>NUCLEOTIDE SEQUENCE [LARGE SCALE GENOMIC DNA]</scope>
    <source>
        <strain evidence="4 5">G707</strain>
    </source>
</reference>
<dbReference type="PANTHER" id="PTHR43000">
    <property type="entry name" value="DTDP-D-GLUCOSE 4,6-DEHYDRATASE-RELATED"/>
    <property type="match status" value="1"/>
</dbReference>
<dbReference type="RefSeq" id="WP_008852857.1">
    <property type="nucleotide sequence ID" value="NZ_AGQV01000013.1"/>
</dbReference>
<dbReference type="Proteomes" id="UP000004949">
    <property type="component" value="Unassembled WGS sequence"/>
</dbReference>
<dbReference type="Gene3D" id="3.40.50.720">
    <property type="entry name" value="NAD(P)-binding Rossmann-like Domain"/>
    <property type="match status" value="1"/>
</dbReference>
<dbReference type="InterPro" id="IPR036291">
    <property type="entry name" value="NAD(P)-bd_dom_sf"/>
</dbReference>
<organism evidence="4 5">
    <name type="scientific">Gluconobacter morbifer G707</name>
    <dbReference type="NCBI Taxonomy" id="1088869"/>
    <lineage>
        <taxon>Bacteria</taxon>
        <taxon>Pseudomonadati</taxon>
        <taxon>Pseudomonadota</taxon>
        <taxon>Alphaproteobacteria</taxon>
        <taxon>Acetobacterales</taxon>
        <taxon>Acetobacteraceae</taxon>
        <taxon>Gluconobacter</taxon>
    </lineage>
</organism>
<feature type="domain" description="NAD-dependent epimerase/dehydratase" evidence="3">
    <location>
        <begin position="3"/>
        <end position="227"/>
    </location>
</feature>
<dbReference type="Pfam" id="PF01370">
    <property type="entry name" value="Epimerase"/>
    <property type="match status" value="1"/>
</dbReference>
<evidence type="ECO:0000259" key="3">
    <source>
        <dbReference type="Pfam" id="PF01370"/>
    </source>
</evidence>
<dbReference type="AlphaFoldDB" id="G6XMJ8"/>
<dbReference type="OrthoDB" id="5295702at2"/>
<keyword evidence="5" id="KW-1185">Reference proteome</keyword>
<comment type="caution">
    <text evidence="4">The sequence shown here is derived from an EMBL/GenBank/DDBJ whole genome shotgun (WGS) entry which is preliminary data.</text>
</comment>
<dbReference type="PATRIC" id="fig|1088869.3.peg.2709"/>
<dbReference type="EMBL" id="AGQV01000013">
    <property type="protein sequence ID" value="EHH67096.1"/>
    <property type="molecule type" value="Genomic_DNA"/>
</dbReference>
<evidence type="ECO:0000313" key="5">
    <source>
        <dbReference type="Proteomes" id="UP000004949"/>
    </source>
</evidence>
<accession>G6XMJ8</accession>
<evidence type="ECO:0000313" key="4">
    <source>
        <dbReference type="EMBL" id="EHH67096.1"/>
    </source>
</evidence>
<comment type="pathway">
    <text evidence="1">Bacterial outer membrane biogenesis; LPS O-antigen biosynthesis.</text>
</comment>
<dbReference type="InterPro" id="IPR001509">
    <property type="entry name" value="Epimerase_deHydtase"/>
</dbReference>
<comment type="similarity">
    <text evidence="2">Belongs to the NAD(P)-dependent epimerase/dehydratase family.</text>
</comment>
<evidence type="ECO:0000256" key="2">
    <source>
        <dbReference type="ARBA" id="ARBA00007637"/>
    </source>
</evidence>
<dbReference type="SUPFAM" id="SSF51735">
    <property type="entry name" value="NAD(P)-binding Rossmann-fold domains"/>
    <property type="match status" value="1"/>
</dbReference>
<dbReference type="Gene3D" id="3.90.25.10">
    <property type="entry name" value="UDP-galactose 4-epimerase, domain 1"/>
    <property type="match status" value="1"/>
</dbReference>